<keyword evidence="1" id="KW-1133">Transmembrane helix</keyword>
<evidence type="ECO:0008006" key="3">
    <source>
        <dbReference type="Google" id="ProtNLM"/>
    </source>
</evidence>
<protein>
    <recommendedName>
        <fullName evidence="3">ABC-transporter type IV</fullName>
    </recommendedName>
</protein>
<feature type="transmembrane region" description="Helical" evidence="1">
    <location>
        <begin position="38"/>
        <end position="57"/>
    </location>
</feature>
<sequence>MAEIQKLLQKILQLTSIGIVSGFIYCGLEILWRGWTHWTMFILAFIVGIIISQYNNMFTYDMDLAWQVLFGGLTSIMLEYLFGITFNQDFTIWDYRGLWGTFAQNQLNILFCCAWFVIVCISIFILDWFEYKVLHDENKPYYVVFGHIFRPYGE</sequence>
<evidence type="ECO:0000313" key="2">
    <source>
        <dbReference type="EMBL" id="DAD94319.1"/>
    </source>
</evidence>
<feature type="transmembrane region" description="Helical" evidence="1">
    <location>
        <begin position="106"/>
        <end position="129"/>
    </location>
</feature>
<keyword evidence="1" id="KW-0812">Transmembrane</keyword>
<name>A0A8S5NIY9_9CAUD</name>
<reference evidence="2" key="1">
    <citation type="journal article" date="2021" name="Proc. Natl. Acad. Sci. U.S.A.">
        <title>A Catalog of Tens of Thousands of Viruses from Human Metagenomes Reveals Hidden Associations with Chronic Diseases.</title>
        <authorList>
            <person name="Tisza M.J."/>
            <person name="Buck C.B."/>
        </authorList>
    </citation>
    <scope>NUCLEOTIDE SEQUENCE</scope>
    <source>
        <strain evidence="2">CttFh17</strain>
    </source>
</reference>
<keyword evidence="1" id="KW-0472">Membrane</keyword>
<feature type="transmembrane region" description="Helical" evidence="1">
    <location>
        <begin position="12"/>
        <end position="32"/>
    </location>
</feature>
<organism evidence="2">
    <name type="scientific">Siphoviridae sp. cttFh17</name>
    <dbReference type="NCBI Taxonomy" id="2826491"/>
    <lineage>
        <taxon>Viruses</taxon>
        <taxon>Duplodnaviria</taxon>
        <taxon>Heunggongvirae</taxon>
        <taxon>Uroviricota</taxon>
        <taxon>Caudoviricetes</taxon>
    </lineage>
</organism>
<dbReference type="EMBL" id="BK015176">
    <property type="protein sequence ID" value="DAD94319.1"/>
    <property type="molecule type" value="Genomic_DNA"/>
</dbReference>
<evidence type="ECO:0000256" key="1">
    <source>
        <dbReference type="SAM" id="Phobius"/>
    </source>
</evidence>
<accession>A0A8S5NIY9</accession>
<proteinExistence type="predicted"/>
<feature type="transmembrane region" description="Helical" evidence="1">
    <location>
        <begin position="64"/>
        <end position="86"/>
    </location>
</feature>